<dbReference type="Proteomes" id="UP000042394">
    <property type="component" value="Unassembled WGS sequence"/>
</dbReference>
<protein>
    <submittedName>
        <fullName evidence="1">Uncharacterized protein</fullName>
    </submittedName>
</protein>
<name>A0A655C8I0_SALET</name>
<organism evidence="1 4">
    <name type="scientific">Salmonella enterica subsp. enterica serovar Bovismorbificans</name>
    <dbReference type="NCBI Taxonomy" id="58097"/>
    <lineage>
        <taxon>Bacteria</taxon>
        <taxon>Pseudomonadati</taxon>
        <taxon>Pseudomonadota</taxon>
        <taxon>Gammaproteobacteria</taxon>
        <taxon>Enterobacterales</taxon>
        <taxon>Enterobacteriaceae</taxon>
        <taxon>Salmonella</taxon>
    </lineage>
</organism>
<dbReference type="Proteomes" id="UP000041314">
    <property type="component" value="Unassembled WGS sequence"/>
</dbReference>
<gene>
    <name evidence="2" type="ORF">ERS008198_03871</name>
    <name evidence="1" type="ORF">ERS008207_01584</name>
</gene>
<evidence type="ECO:0000313" key="1">
    <source>
        <dbReference type="EMBL" id="CNU00877.1"/>
    </source>
</evidence>
<reference evidence="3 4" key="1">
    <citation type="submission" date="2015-03" db="EMBL/GenBank/DDBJ databases">
        <authorList>
            <consortium name="Pathogen Informatics"/>
        </authorList>
    </citation>
    <scope>NUCLEOTIDE SEQUENCE [LARGE SCALE GENOMIC DNA]</scope>
    <source>
        <strain evidence="2 3">A1104</strain>
        <strain evidence="1 4">D4891</strain>
    </source>
</reference>
<dbReference type="EMBL" id="CQPA01000042">
    <property type="protein sequence ID" value="CNU91460.1"/>
    <property type="molecule type" value="Genomic_DNA"/>
</dbReference>
<evidence type="ECO:0000313" key="4">
    <source>
        <dbReference type="Proteomes" id="UP000042394"/>
    </source>
</evidence>
<evidence type="ECO:0000313" key="3">
    <source>
        <dbReference type="Proteomes" id="UP000041314"/>
    </source>
</evidence>
<accession>A0A655C8I0</accession>
<sequence>MGRALLLRTVDGLNPALTVVGVHLHMLLHTRQRHIRRLKTGHLFPAPFGSLQRNGKRLTGPLRTVGGDGIRQVNMLLCPVLPGPHHAGLFPV</sequence>
<dbReference type="EMBL" id="CQPD01000013">
    <property type="protein sequence ID" value="CNU00877.1"/>
    <property type="molecule type" value="Genomic_DNA"/>
</dbReference>
<proteinExistence type="predicted"/>
<evidence type="ECO:0000313" key="2">
    <source>
        <dbReference type="EMBL" id="CNU91460.1"/>
    </source>
</evidence>
<dbReference type="AlphaFoldDB" id="A0A655C8I0"/>